<keyword evidence="2" id="KW-1133">Transmembrane helix</keyword>
<accession>A0A4Q0Y1U6</accession>
<organism evidence="3 4">
    <name type="scientific">Halarcobacter anaerophilus</name>
    <dbReference type="NCBI Taxonomy" id="877500"/>
    <lineage>
        <taxon>Bacteria</taxon>
        <taxon>Pseudomonadati</taxon>
        <taxon>Campylobacterota</taxon>
        <taxon>Epsilonproteobacteria</taxon>
        <taxon>Campylobacterales</taxon>
        <taxon>Arcobacteraceae</taxon>
        <taxon>Halarcobacter</taxon>
    </lineage>
</organism>
<feature type="transmembrane region" description="Helical" evidence="2">
    <location>
        <begin position="275"/>
        <end position="294"/>
    </location>
</feature>
<feature type="coiled-coil region" evidence="1">
    <location>
        <begin position="330"/>
        <end position="364"/>
    </location>
</feature>
<gene>
    <name evidence="3" type="ORF">CRV06_03710</name>
</gene>
<sequence>MNIMKLIDDLIINKDNNIDFVNEGQDISIDIKIEKSDYISLLQDFDENSILKEIKINNTNCNLTSIEINKTYSLQLSISYLRKVYKYFIFKDFDEFLNVNRVNNISEFYYIHEFKYSSLSTEKKLDFIMQYEKISQLFNIINQISIDKDKEGLSDYKYTIFDKRKIFIHSLYNKKDILIFQNIKNIDELINTFTDEILVNAEKRINKIFLINALEDTLSKDKKQININEIFPLLSKVYDEYQIHHRAYINSLDPAKLKEDANKALKEYFSKLNTLLSDVNSKIIFLPIAFIVSLGQMSSQTQAKNFIILLGMSIFCLILYKFSVIQRDILNALSKEIESKKEECKEVNKLYNSVESTLASLEKLTFSIKDRFNWTIKLNTMIFVIVFLSFLFYSNIQWDDYIKINGKPISSLFSKMDTKKKFNSESFSTLQNINSKY</sequence>
<keyword evidence="2" id="KW-0472">Membrane</keyword>
<dbReference type="EMBL" id="PDKO01000002">
    <property type="protein sequence ID" value="RXJ64056.1"/>
    <property type="molecule type" value="Genomic_DNA"/>
</dbReference>
<comment type="caution">
    <text evidence="3">The sequence shown here is derived from an EMBL/GenBank/DDBJ whole genome shotgun (WGS) entry which is preliminary data.</text>
</comment>
<keyword evidence="2" id="KW-0812">Transmembrane</keyword>
<protein>
    <submittedName>
        <fullName evidence="3">Uncharacterized protein</fullName>
    </submittedName>
</protein>
<dbReference type="AlphaFoldDB" id="A0A4Q0Y1U6"/>
<reference evidence="3 4" key="1">
    <citation type="submission" date="2017-10" db="EMBL/GenBank/DDBJ databases">
        <title>Genomics of the genus Arcobacter.</title>
        <authorList>
            <person name="Perez-Cataluna A."/>
            <person name="Figueras M.J."/>
        </authorList>
    </citation>
    <scope>NUCLEOTIDE SEQUENCE [LARGE SCALE GENOMIC DNA]</scope>
    <source>
        <strain evidence="3 4">DSM 24636</strain>
    </source>
</reference>
<keyword evidence="4" id="KW-1185">Reference proteome</keyword>
<evidence type="ECO:0000313" key="3">
    <source>
        <dbReference type="EMBL" id="RXJ64056.1"/>
    </source>
</evidence>
<proteinExistence type="predicted"/>
<feature type="transmembrane region" description="Helical" evidence="2">
    <location>
        <begin position="306"/>
        <end position="325"/>
    </location>
</feature>
<evidence type="ECO:0000313" key="4">
    <source>
        <dbReference type="Proteomes" id="UP000290191"/>
    </source>
</evidence>
<feature type="transmembrane region" description="Helical" evidence="2">
    <location>
        <begin position="374"/>
        <end position="393"/>
    </location>
</feature>
<name>A0A4Q0Y1U6_9BACT</name>
<keyword evidence="1" id="KW-0175">Coiled coil</keyword>
<evidence type="ECO:0000256" key="2">
    <source>
        <dbReference type="SAM" id="Phobius"/>
    </source>
</evidence>
<dbReference type="Proteomes" id="UP000290191">
    <property type="component" value="Unassembled WGS sequence"/>
</dbReference>
<evidence type="ECO:0000256" key="1">
    <source>
        <dbReference type="SAM" id="Coils"/>
    </source>
</evidence>